<accession>A0ABT7DUW6</accession>
<protein>
    <submittedName>
        <fullName evidence="4">EAL domain-containing response regulator</fullName>
        <ecNumber evidence="4">3.1.4.52</ecNumber>
    </submittedName>
</protein>
<evidence type="ECO:0000313" key="5">
    <source>
        <dbReference type="Proteomes" id="UP001172778"/>
    </source>
</evidence>
<dbReference type="InterPro" id="IPR001789">
    <property type="entry name" value="Sig_transdc_resp-reg_receiver"/>
</dbReference>
<keyword evidence="4" id="KW-0378">Hydrolase</keyword>
<keyword evidence="1" id="KW-0597">Phosphoprotein</keyword>
<dbReference type="SUPFAM" id="SSF141868">
    <property type="entry name" value="EAL domain-like"/>
    <property type="match status" value="1"/>
</dbReference>
<dbReference type="EMBL" id="JARRAF010000001">
    <property type="protein sequence ID" value="MDK2122442.1"/>
    <property type="molecule type" value="Genomic_DNA"/>
</dbReference>
<dbReference type="CDD" id="cd01948">
    <property type="entry name" value="EAL"/>
    <property type="match status" value="1"/>
</dbReference>
<dbReference type="SMART" id="SM00052">
    <property type="entry name" value="EAL"/>
    <property type="match status" value="1"/>
</dbReference>
<dbReference type="PROSITE" id="PS50883">
    <property type="entry name" value="EAL"/>
    <property type="match status" value="1"/>
</dbReference>
<gene>
    <name evidence="4" type="ORF">PZA18_00090</name>
</gene>
<keyword evidence="5" id="KW-1185">Reference proteome</keyword>
<dbReference type="EC" id="3.1.4.52" evidence="4"/>
<sequence length="395" mass="42803">MQALRLLVLEDQPFQRLAAVSLVKALGASEVLEAADGQEALQRLRQAGAVDVVLCDLQMEGMDGIEFIRHLASEQLAAAIILTSSLEDNLVAAVETMARAHPIRVLGRVGKPIPREQLGQMLHGFLLDFGSATPAHRQHEAPIAEAELRAALSNGEFVPFFQPKVAVNHRRLKGCEALARWQHPKHGLVSPGRFLGAVEQYGLMDELTLCILAASLEAMASWIQQGLSLSVSINFTPDQFVDTNLVDELKQRVRSAGVPPERVVLEVTESGLVSNLAASLETLTRLRLAGFGLSIDDFGTGFSSLQQLATVPFTELKIDQSFIRGIDSHPKNRAIVESSLRLAADLGLSTVAEGVETEAEWQAIAAAGCEVVQGYYIARPLPLAEFCERFCRIGG</sequence>
<dbReference type="GO" id="GO:0071111">
    <property type="term" value="F:cyclic-guanylate-specific phosphodiesterase activity"/>
    <property type="evidence" value="ECO:0007669"/>
    <property type="project" value="UniProtKB-EC"/>
</dbReference>
<dbReference type="InterPro" id="IPR011006">
    <property type="entry name" value="CheY-like_superfamily"/>
</dbReference>
<comment type="caution">
    <text evidence="4">The sequence shown here is derived from an EMBL/GenBank/DDBJ whole genome shotgun (WGS) entry which is preliminary data.</text>
</comment>
<dbReference type="InterPro" id="IPR035919">
    <property type="entry name" value="EAL_sf"/>
</dbReference>
<dbReference type="InterPro" id="IPR050706">
    <property type="entry name" value="Cyclic-di-GMP_PDE-like"/>
</dbReference>
<dbReference type="Pfam" id="PF00072">
    <property type="entry name" value="Response_reg"/>
    <property type="match status" value="1"/>
</dbReference>
<reference evidence="4" key="1">
    <citation type="submission" date="2023-03" db="EMBL/GenBank/DDBJ databases">
        <title>Chitinimonas shenzhenensis gen. nov., sp. nov., a novel member of family Burkholderiaceae isolated from activated sludge collected in Shen Zhen, China.</title>
        <authorList>
            <person name="Wang X."/>
        </authorList>
    </citation>
    <scope>NUCLEOTIDE SEQUENCE</scope>
    <source>
        <strain evidence="4">DQS-5</strain>
    </source>
</reference>
<dbReference type="SUPFAM" id="SSF52172">
    <property type="entry name" value="CheY-like"/>
    <property type="match status" value="1"/>
</dbReference>
<dbReference type="RefSeq" id="WP_284098730.1">
    <property type="nucleotide sequence ID" value="NZ_JARRAF010000001.1"/>
</dbReference>
<feature type="modified residue" description="4-aspartylphosphate" evidence="1">
    <location>
        <position position="56"/>
    </location>
</feature>
<feature type="domain" description="Response regulatory" evidence="2">
    <location>
        <begin position="5"/>
        <end position="126"/>
    </location>
</feature>
<evidence type="ECO:0000259" key="2">
    <source>
        <dbReference type="PROSITE" id="PS50110"/>
    </source>
</evidence>
<dbReference type="Gene3D" id="3.40.50.2300">
    <property type="match status" value="1"/>
</dbReference>
<dbReference type="SMART" id="SM00448">
    <property type="entry name" value="REC"/>
    <property type="match status" value="1"/>
</dbReference>
<feature type="domain" description="EAL" evidence="3">
    <location>
        <begin position="141"/>
        <end position="394"/>
    </location>
</feature>
<dbReference type="Gene3D" id="3.20.20.450">
    <property type="entry name" value="EAL domain"/>
    <property type="match status" value="1"/>
</dbReference>
<evidence type="ECO:0000256" key="1">
    <source>
        <dbReference type="PROSITE-ProRule" id="PRU00169"/>
    </source>
</evidence>
<dbReference type="PROSITE" id="PS50110">
    <property type="entry name" value="RESPONSE_REGULATORY"/>
    <property type="match status" value="1"/>
</dbReference>
<name>A0ABT7DUW6_9NEIS</name>
<dbReference type="Pfam" id="PF00563">
    <property type="entry name" value="EAL"/>
    <property type="match status" value="1"/>
</dbReference>
<dbReference type="InterPro" id="IPR001633">
    <property type="entry name" value="EAL_dom"/>
</dbReference>
<evidence type="ECO:0000313" key="4">
    <source>
        <dbReference type="EMBL" id="MDK2122442.1"/>
    </source>
</evidence>
<organism evidence="4 5">
    <name type="scientific">Parachitinimonas caeni</name>
    <dbReference type="NCBI Taxonomy" id="3031301"/>
    <lineage>
        <taxon>Bacteria</taxon>
        <taxon>Pseudomonadati</taxon>
        <taxon>Pseudomonadota</taxon>
        <taxon>Betaproteobacteria</taxon>
        <taxon>Neisseriales</taxon>
        <taxon>Chitinibacteraceae</taxon>
        <taxon>Parachitinimonas</taxon>
    </lineage>
</organism>
<evidence type="ECO:0000259" key="3">
    <source>
        <dbReference type="PROSITE" id="PS50883"/>
    </source>
</evidence>
<proteinExistence type="predicted"/>
<dbReference type="PANTHER" id="PTHR33121">
    <property type="entry name" value="CYCLIC DI-GMP PHOSPHODIESTERASE PDEF"/>
    <property type="match status" value="1"/>
</dbReference>
<dbReference type="PANTHER" id="PTHR33121:SF70">
    <property type="entry name" value="SIGNALING PROTEIN YKOW"/>
    <property type="match status" value="1"/>
</dbReference>
<dbReference type="Proteomes" id="UP001172778">
    <property type="component" value="Unassembled WGS sequence"/>
</dbReference>